<accession>A0A6A6EP42</accession>
<dbReference type="EMBL" id="ML994616">
    <property type="protein sequence ID" value="KAF2191676.1"/>
    <property type="molecule type" value="Genomic_DNA"/>
</dbReference>
<dbReference type="Gene3D" id="3.40.50.300">
    <property type="entry name" value="P-loop containing nucleotide triphosphate hydrolases"/>
    <property type="match status" value="1"/>
</dbReference>
<sequence length="869" mass="99080">MKPLPAVGLASSIIQIVDFAVKIISKDHRIYQPTDGEVAENHTVLEYAANNLFELSSELEQNDLKKLSSNPKRPKLSEAAEQLLKLGDETKELTKTLIDAIDQAKGKGSYSDPKWQSGRDALLSVWKKKEITALKKRLKNVRKEADTALLLALRRYLDQSAETGLPIFSEEDDAQIHHSERWQNEVMDTIHANNWIPKSKKNVEEFSKQVQSLIQAELEARFCKDIFAGLHFSVIEDRLQSIPAVHEGTFEWIFDSPDGDAERQQEINFTEWLGNTRGENLFWVTGKPGSGKSTLMKHLFRNSRIFPSLEIWSGASPGIIAGFFFWSSGTNLQMSSIGLLRSLLYESLQDMLYGPLELEPKIIHWLFSDRWQQFLSYGGGRHAFTLPELRRAFDLMISDVSKKFFFMIDGLDEVNQYPGELIDLMLSIAKRNNVKICASSRPLLAFQNAFGDRPSLMLDHFTNNDIHAYVSHKFSHDEMFVKIRGEKTNDALTIVGSVVEKASGVFLWASLCTEFLLQGITDSDSLPELQSRVGALPSELEALLETILQSLDKNDLEQASRLFRLVNAHSYPLLISLSFANDKDVKSSLRADIRALHPDELSKRVEEMRNLLRNQCKGFLHVYEPPLDYADAEGSQSVGVIRNRDAGEIGEPRVSNLEYLKVNYAHRAVKEFLQSGPIWEKIRQATGQDSFNPDEYWANASLWALKTIRPKRTATRVVWPIWEILAWCVEYALRLEEKDGKVRVTYLDEVGRAGIQERQDCIKEHDTDLPVGAVVETFLNIAVWLNLAGYVRLKVNSVSRSEVKHSIEYWKAVRKRMGSEDELFKERRRLKTVYVRTAPELDQLLQYYTKTPAVRIATAKPYVEIPEKV</sequence>
<protein>
    <submittedName>
        <fullName evidence="4">Uncharacterized protein</fullName>
    </submittedName>
</protein>
<dbReference type="InterPro" id="IPR027417">
    <property type="entry name" value="P-loop_NTPase"/>
</dbReference>
<feature type="non-terminal residue" evidence="4">
    <location>
        <position position="1"/>
    </location>
</feature>
<name>A0A6A6EP42_9PEZI</name>
<dbReference type="PANTHER" id="PTHR10039:SF5">
    <property type="entry name" value="NACHT DOMAIN-CONTAINING PROTEIN"/>
    <property type="match status" value="1"/>
</dbReference>
<keyword evidence="5" id="KW-1185">Reference proteome</keyword>
<organism evidence="4 5">
    <name type="scientific">Zopfia rhizophila CBS 207.26</name>
    <dbReference type="NCBI Taxonomy" id="1314779"/>
    <lineage>
        <taxon>Eukaryota</taxon>
        <taxon>Fungi</taxon>
        <taxon>Dikarya</taxon>
        <taxon>Ascomycota</taxon>
        <taxon>Pezizomycotina</taxon>
        <taxon>Dothideomycetes</taxon>
        <taxon>Dothideomycetes incertae sedis</taxon>
        <taxon>Zopfiaceae</taxon>
        <taxon>Zopfia</taxon>
    </lineage>
</organism>
<evidence type="ECO:0000256" key="1">
    <source>
        <dbReference type="ARBA" id="ARBA00022737"/>
    </source>
</evidence>
<evidence type="ECO:0000313" key="5">
    <source>
        <dbReference type="Proteomes" id="UP000800200"/>
    </source>
</evidence>
<proteinExistence type="predicted"/>
<dbReference type="PANTHER" id="PTHR10039">
    <property type="entry name" value="AMELOGENIN"/>
    <property type="match status" value="1"/>
</dbReference>
<dbReference type="SUPFAM" id="SSF52540">
    <property type="entry name" value="P-loop containing nucleoside triphosphate hydrolases"/>
    <property type="match status" value="1"/>
</dbReference>
<dbReference type="Pfam" id="PF24883">
    <property type="entry name" value="NPHP3_N"/>
    <property type="match status" value="1"/>
</dbReference>
<evidence type="ECO:0000259" key="2">
    <source>
        <dbReference type="Pfam" id="PF24883"/>
    </source>
</evidence>
<dbReference type="Pfam" id="PF25053">
    <property type="entry name" value="DUF7791"/>
    <property type="match status" value="1"/>
</dbReference>
<dbReference type="OrthoDB" id="443402at2759"/>
<dbReference type="InterPro" id="IPR056884">
    <property type="entry name" value="NPHP3-like_N"/>
</dbReference>
<reference evidence="4" key="1">
    <citation type="journal article" date="2020" name="Stud. Mycol.">
        <title>101 Dothideomycetes genomes: a test case for predicting lifestyles and emergence of pathogens.</title>
        <authorList>
            <person name="Haridas S."/>
            <person name="Albert R."/>
            <person name="Binder M."/>
            <person name="Bloem J."/>
            <person name="Labutti K."/>
            <person name="Salamov A."/>
            <person name="Andreopoulos B."/>
            <person name="Baker S."/>
            <person name="Barry K."/>
            <person name="Bills G."/>
            <person name="Bluhm B."/>
            <person name="Cannon C."/>
            <person name="Castanera R."/>
            <person name="Culley D."/>
            <person name="Daum C."/>
            <person name="Ezra D."/>
            <person name="Gonzalez J."/>
            <person name="Henrissat B."/>
            <person name="Kuo A."/>
            <person name="Liang C."/>
            <person name="Lipzen A."/>
            <person name="Lutzoni F."/>
            <person name="Magnuson J."/>
            <person name="Mondo S."/>
            <person name="Nolan M."/>
            <person name="Ohm R."/>
            <person name="Pangilinan J."/>
            <person name="Park H.-J."/>
            <person name="Ramirez L."/>
            <person name="Alfaro M."/>
            <person name="Sun H."/>
            <person name="Tritt A."/>
            <person name="Yoshinaga Y."/>
            <person name="Zwiers L.-H."/>
            <person name="Turgeon B."/>
            <person name="Goodwin S."/>
            <person name="Spatafora J."/>
            <person name="Crous P."/>
            <person name="Grigoriev I."/>
        </authorList>
    </citation>
    <scope>NUCLEOTIDE SEQUENCE</scope>
    <source>
        <strain evidence="4">CBS 207.26</strain>
    </source>
</reference>
<dbReference type="Proteomes" id="UP000800200">
    <property type="component" value="Unassembled WGS sequence"/>
</dbReference>
<dbReference type="InterPro" id="IPR056693">
    <property type="entry name" value="DUF7791"/>
</dbReference>
<feature type="domain" description="DUF7791" evidence="3">
    <location>
        <begin position="552"/>
        <end position="712"/>
    </location>
</feature>
<evidence type="ECO:0000259" key="3">
    <source>
        <dbReference type="Pfam" id="PF25053"/>
    </source>
</evidence>
<feature type="domain" description="Nephrocystin 3-like N-terminal" evidence="2">
    <location>
        <begin position="266"/>
        <end position="441"/>
    </location>
</feature>
<gene>
    <name evidence="4" type="ORF">K469DRAFT_718697</name>
</gene>
<evidence type="ECO:0000313" key="4">
    <source>
        <dbReference type="EMBL" id="KAF2191676.1"/>
    </source>
</evidence>
<keyword evidence="1" id="KW-0677">Repeat</keyword>
<dbReference type="AlphaFoldDB" id="A0A6A6EP42"/>